<evidence type="ECO:0000256" key="1">
    <source>
        <dbReference type="SAM" id="SignalP"/>
    </source>
</evidence>
<evidence type="ECO:0008006" key="4">
    <source>
        <dbReference type="Google" id="ProtNLM"/>
    </source>
</evidence>
<dbReference type="Proteomes" id="UP000366872">
    <property type="component" value="Unassembled WGS sequence"/>
</dbReference>
<proteinExistence type="predicted"/>
<protein>
    <recommendedName>
        <fullName evidence="4">Lipoprotein</fullName>
    </recommendedName>
</protein>
<gene>
    <name evidence="2" type="ORF">PDESU_03123</name>
</gene>
<evidence type="ECO:0000313" key="2">
    <source>
        <dbReference type="EMBL" id="VGO14560.1"/>
    </source>
</evidence>
<sequence length="175" mass="19475">MTKQKSIIIALALASSFLSGCTHQYKWKEYPISDRIPNNSVLQVRTPVAVINGQTDNKVKEIGRIGAHKYQGSEQQLSQAIVDHLKKELAKNSIQVDDGSSKKLYIKVEHANLVQGVWQVRADMEVIVTTGDRIAYKFEIQNSTPTTVPRAYNGAVATAVVDILNNPKIQAYLRK</sequence>
<organism evidence="2 3">
    <name type="scientific">Pontiella desulfatans</name>
    <dbReference type="NCBI Taxonomy" id="2750659"/>
    <lineage>
        <taxon>Bacteria</taxon>
        <taxon>Pseudomonadati</taxon>
        <taxon>Kiritimatiellota</taxon>
        <taxon>Kiritimatiellia</taxon>
        <taxon>Kiritimatiellales</taxon>
        <taxon>Pontiellaceae</taxon>
        <taxon>Pontiella</taxon>
    </lineage>
</organism>
<feature type="chain" id="PRO_5025423555" description="Lipoprotein" evidence="1">
    <location>
        <begin position="21"/>
        <end position="175"/>
    </location>
</feature>
<evidence type="ECO:0000313" key="3">
    <source>
        <dbReference type="Proteomes" id="UP000366872"/>
    </source>
</evidence>
<keyword evidence="1" id="KW-0732">Signal</keyword>
<dbReference type="PROSITE" id="PS51257">
    <property type="entry name" value="PROKAR_LIPOPROTEIN"/>
    <property type="match status" value="1"/>
</dbReference>
<accession>A0A6C2U3I4</accession>
<keyword evidence="3" id="KW-1185">Reference proteome</keyword>
<name>A0A6C2U3I4_PONDE</name>
<feature type="signal peptide" evidence="1">
    <location>
        <begin position="1"/>
        <end position="20"/>
    </location>
</feature>
<reference evidence="2 3" key="1">
    <citation type="submission" date="2019-04" db="EMBL/GenBank/DDBJ databases">
        <authorList>
            <person name="Van Vliet M D."/>
        </authorList>
    </citation>
    <scope>NUCLEOTIDE SEQUENCE [LARGE SCALE GENOMIC DNA]</scope>
    <source>
        <strain evidence="2 3">F1</strain>
    </source>
</reference>
<dbReference type="EMBL" id="CAAHFG010000001">
    <property type="protein sequence ID" value="VGO14560.1"/>
    <property type="molecule type" value="Genomic_DNA"/>
</dbReference>
<dbReference type="AlphaFoldDB" id="A0A6C2U3I4"/>